<dbReference type="Proteomes" id="UP000585327">
    <property type="component" value="Unassembled WGS sequence"/>
</dbReference>
<evidence type="ECO:0000256" key="14">
    <source>
        <dbReference type="ARBA" id="ARBA00023268"/>
    </source>
</evidence>
<evidence type="ECO:0000259" key="16">
    <source>
        <dbReference type="Pfam" id="PF01502"/>
    </source>
</evidence>
<dbReference type="InterPro" id="IPR008179">
    <property type="entry name" value="HisE"/>
</dbReference>
<evidence type="ECO:0000256" key="15">
    <source>
        <dbReference type="HAMAP-Rule" id="MF_01019"/>
    </source>
</evidence>
<name>A0A838YM90_9GAMM</name>
<evidence type="ECO:0000256" key="10">
    <source>
        <dbReference type="ARBA" id="ARBA00022741"/>
    </source>
</evidence>
<evidence type="ECO:0000313" key="18">
    <source>
        <dbReference type="Proteomes" id="UP000585327"/>
    </source>
</evidence>
<evidence type="ECO:0000256" key="4">
    <source>
        <dbReference type="ARBA" id="ARBA00005169"/>
    </source>
</evidence>
<dbReference type="EC" id="3.5.4.19" evidence="15"/>
<comment type="caution">
    <text evidence="17">The sequence shown here is derived from an EMBL/GenBank/DDBJ whole genome shotgun (WGS) entry which is preliminary data.</text>
</comment>
<evidence type="ECO:0000256" key="6">
    <source>
        <dbReference type="ARBA" id="ARBA00007731"/>
    </source>
</evidence>
<dbReference type="GO" id="GO:0005737">
    <property type="term" value="C:cytoplasm"/>
    <property type="evidence" value="ECO:0007669"/>
    <property type="project" value="UniProtKB-SubCell"/>
</dbReference>
<comment type="catalytic activity">
    <reaction evidence="1 15">
        <text>1-(5-phospho-beta-D-ribosyl)-5'-AMP + H2O = 1-(5-phospho-beta-D-ribosyl)-5-[(5-phospho-beta-D-ribosylamino)methylideneamino]imidazole-4-carboxamide</text>
        <dbReference type="Rhea" id="RHEA:20049"/>
        <dbReference type="ChEBI" id="CHEBI:15377"/>
        <dbReference type="ChEBI" id="CHEBI:58435"/>
        <dbReference type="ChEBI" id="CHEBI:59457"/>
        <dbReference type="EC" id="3.5.4.19"/>
    </reaction>
</comment>
<dbReference type="InterPro" id="IPR023019">
    <property type="entry name" value="His_synth_HisIE"/>
</dbReference>
<protein>
    <recommendedName>
        <fullName evidence="15">Histidine biosynthesis bifunctional protein HisIE</fullName>
    </recommendedName>
    <domain>
        <recommendedName>
            <fullName evidence="15">Phosphoribosyl-AMP cyclohydrolase</fullName>
            <shortName evidence="15">PRA-CH</shortName>
            <ecNumber evidence="15">3.5.4.19</ecNumber>
        </recommendedName>
    </domain>
    <domain>
        <recommendedName>
            <fullName evidence="15">Phosphoribosyl-ATP pyrophosphatase</fullName>
            <shortName evidence="15">PRA-PH</shortName>
            <ecNumber evidence="15">3.6.1.31</ecNumber>
        </recommendedName>
    </domain>
</protein>
<keyword evidence="12 15" id="KW-0067">ATP-binding</keyword>
<dbReference type="InterPro" id="IPR038019">
    <property type="entry name" value="PRib_AMP_CycHydrolase_sf"/>
</dbReference>
<dbReference type="HAMAP" id="MF_01019">
    <property type="entry name" value="HisIE"/>
    <property type="match status" value="1"/>
</dbReference>
<dbReference type="NCBIfam" id="TIGR03188">
    <property type="entry name" value="histidine_hisI"/>
    <property type="match status" value="1"/>
</dbReference>
<dbReference type="Pfam" id="PF01502">
    <property type="entry name" value="PRA-CH"/>
    <property type="match status" value="1"/>
</dbReference>
<evidence type="ECO:0000256" key="7">
    <source>
        <dbReference type="ARBA" id="ARBA00008299"/>
    </source>
</evidence>
<feature type="region of interest" description="Phosphoribosyl-ATP pyrophosphohydrolase" evidence="15">
    <location>
        <begin position="111"/>
        <end position="200"/>
    </location>
</feature>
<organism evidence="17 18">
    <name type="scientific">SAR86 cluster bacterium</name>
    <dbReference type="NCBI Taxonomy" id="2030880"/>
    <lineage>
        <taxon>Bacteria</taxon>
        <taxon>Pseudomonadati</taxon>
        <taxon>Pseudomonadota</taxon>
        <taxon>Gammaproteobacteria</taxon>
        <taxon>SAR86 cluster</taxon>
    </lineage>
</organism>
<dbReference type="SUPFAM" id="SSF141734">
    <property type="entry name" value="HisI-like"/>
    <property type="match status" value="1"/>
</dbReference>
<evidence type="ECO:0000256" key="13">
    <source>
        <dbReference type="ARBA" id="ARBA00023102"/>
    </source>
</evidence>
<dbReference type="SUPFAM" id="SSF101386">
    <property type="entry name" value="all-alpha NTP pyrophosphatases"/>
    <property type="match status" value="1"/>
</dbReference>
<dbReference type="Gene3D" id="3.10.20.810">
    <property type="entry name" value="Phosphoribosyl-AMP cyclohydrolase"/>
    <property type="match status" value="1"/>
</dbReference>
<dbReference type="HAMAP" id="MF_01020">
    <property type="entry name" value="HisE"/>
    <property type="match status" value="1"/>
</dbReference>
<gene>
    <name evidence="15" type="primary">hisI</name>
    <name evidence="15" type="synonym">hisIE</name>
    <name evidence="17" type="ORF">H2021_00590</name>
</gene>
<evidence type="ECO:0000256" key="8">
    <source>
        <dbReference type="ARBA" id="ARBA00022490"/>
    </source>
</evidence>
<keyword evidence="11 15" id="KW-0378">Hydrolase</keyword>
<dbReference type="EMBL" id="JACETM010000002">
    <property type="protein sequence ID" value="MBA4723692.1"/>
    <property type="molecule type" value="Genomic_DNA"/>
</dbReference>
<keyword evidence="8 15" id="KW-0963">Cytoplasm</keyword>
<comment type="pathway">
    <text evidence="5 15">Amino-acid biosynthesis; L-histidine biosynthesis; L-histidine from 5-phospho-alpha-D-ribose 1-diphosphate: step 2/9.</text>
</comment>
<dbReference type="GO" id="GO:0004636">
    <property type="term" value="F:phosphoribosyl-ATP diphosphatase activity"/>
    <property type="evidence" value="ECO:0007669"/>
    <property type="project" value="UniProtKB-UniRule"/>
</dbReference>
<dbReference type="InterPro" id="IPR002496">
    <property type="entry name" value="PRib_AMP_CycHydrolase_dom"/>
</dbReference>
<evidence type="ECO:0000256" key="9">
    <source>
        <dbReference type="ARBA" id="ARBA00022605"/>
    </source>
</evidence>
<comment type="pathway">
    <text evidence="4 15">Amino-acid biosynthesis; L-histidine biosynthesis; L-histidine from 5-phospho-alpha-D-ribose 1-diphosphate: step 3/9.</text>
</comment>
<dbReference type="GO" id="GO:0004635">
    <property type="term" value="F:phosphoribosyl-AMP cyclohydrolase activity"/>
    <property type="evidence" value="ECO:0007669"/>
    <property type="project" value="UniProtKB-UniRule"/>
</dbReference>
<dbReference type="PANTHER" id="PTHR42945">
    <property type="entry name" value="HISTIDINE BIOSYNTHESIS BIFUNCTIONAL PROTEIN"/>
    <property type="match status" value="1"/>
</dbReference>
<dbReference type="CDD" id="cd11534">
    <property type="entry name" value="NTP-PPase_HisIE_like"/>
    <property type="match status" value="1"/>
</dbReference>
<comment type="similarity">
    <text evidence="6 15">In the C-terminal section; belongs to the PRA-PH family.</text>
</comment>
<dbReference type="GO" id="GO:0005524">
    <property type="term" value="F:ATP binding"/>
    <property type="evidence" value="ECO:0007669"/>
    <property type="project" value="UniProtKB-KW"/>
</dbReference>
<accession>A0A838YM90</accession>
<keyword evidence="14 15" id="KW-0511">Multifunctional enzyme</keyword>
<evidence type="ECO:0000256" key="2">
    <source>
        <dbReference type="ARBA" id="ARBA00001460"/>
    </source>
</evidence>
<dbReference type="InterPro" id="IPR021130">
    <property type="entry name" value="PRib-ATP_PPHydrolase-like"/>
</dbReference>
<evidence type="ECO:0000256" key="1">
    <source>
        <dbReference type="ARBA" id="ARBA00000024"/>
    </source>
</evidence>
<keyword evidence="13 15" id="KW-0368">Histidine biosynthesis</keyword>
<keyword evidence="10 15" id="KW-0547">Nucleotide-binding</keyword>
<dbReference type="Pfam" id="PF01503">
    <property type="entry name" value="PRA-PH"/>
    <property type="match status" value="1"/>
</dbReference>
<dbReference type="GO" id="GO:0000105">
    <property type="term" value="P:L-histidine biosynthetic process"/>
    <property type="evidence" value="ECO:0007669"/>
    <property type="project" value="UniProtKB-UniRule"/>
</dbReference>
<dbReference type="AlphaFoldDB" id="A0A838YM90"/>
<sequence length="200" mass="22513">MNTDKLKFDSNGLLPAIIQDHKSLDVLMLGYMNNESLKLTKETGFVTFYSRSQKKLWTKGETSGNKLILKKMFIDCDNDTILIFADPLGPTCHKGPVTCFNDKNITNNNFLLKLEKIIDKKALNEESGSYTNQLFQKGLKEIAKKVTEEAGEVSISAVTKDGRIIDESADLLFHLLVLLRNQSLSIIDVISELEKRNISQ</sequence>
<keyword evidence="9 15" id="KW-0028">Amino-acid biosynthesis</keyword>
<proteinExistence type="inferred from homology"/>
<dbReference type="NCBIfam" id="NF002747">
    <property type="entry name" value="PRK02759.1"/>
    <property type="match status" value="1"/>
</dbReference>
<dbReference type="UniPathway" id="UPA00031">
    <property type="reaction ID" value="UER00007"/>
</dbReference>
<comment type="similarity">
    <text evidence="7 15">In the N-terminal section; belongs to the PRA-CH family.</text>
</comment>
<feature type="region of interest" description="Phosphoribosyl-AMP cyclohydrolase" evidence="15">
    <location>
        <begin position="1"/>
        <end position="110"/>
    </location>
</feature>
<evidence type="ECO:0000313" key="17">
    <source>
        <dbReference type="EMBL" id="MBA4723692.1"/>
    </source>
</evidence>
<evidence type="ECO:0000256" key="5">
    <source>
        <dbReference type="ARBA" id="ARBA00005204"/>
    </source>
</evidence>
<feature type="domain" description="Phosphoribosyl-AMP cyclohydrolase" evidence="16">
    <location>
        <begin position="28"/>
        <end position="101"/>
    </location>
</feature>
<comment type="catalytic activity">
    <reaction evidence="2 15">
        <text>1-(5-phospho-beta-D-ribosyl)-ATP + H2O = 1-(5-phospho-beta-D-ribosyl)-5'-AMP + diphosphate + H(+)</text>
        <dbReference type="Rhea" id="RHEA:22828"/>
        <dbReference type="ChEBI" id="CHEBI:15377"/>
        <dbReference type="ChEBI" id="CHEBI:15378"/>
        <dbReference type="ChEBI" id="CHEBI:33019"/>
        <dbReference type="ChEBI" id="CHEBI:59457"/>
        <dbReference type="ChEBI" id="CHEBI:73183"/>
        <dbReference type="EC" id="3.6.1.31"/>
    </reaction>
</comment>
<reference evidence="17 18" key="1">
    <citation type="submission" date="2020-06" db="EMBL/GenBank/DDBJ databases">
        <title>Dysbiosis in marine aquaculture revealed through microbiome analysis: reverse ecology for environmental sustainability.</title>
        <authorList>
            <person name="Haro-Moreno J.M."/>
            <person name="Coutinho F.H."/>
            <person name="Zaragoza-Solas A."/>
            <person name="Picazo A."/>
            <person name="Almagro-Moreno S."/>
            <person name="Lopez-Perez M."/>
        </authorList>
    </citation>
    <scope>NUCLEOTIDE SEQUENCE [LARGE SCALE GENOMIC DNA]</scope>
    <source>
        <strain evidence="17">MCMED-G42</strain>
    </source>
</reference>
<evidence type="ECO:0000256" key="12">
    <source>
        <dbReference type="ARBA" id="ARBA00022840"/>
    </source>
</evidence>
<dbReference type="Gene3D" id="1.10.287.1080">
    <property type="entry name" value="MazG-like"/>
    <property type="match status" value="1"/>
</dbReference>
<dbReference type="PANTHER" id="PTHR42945:SF9">
    <property type="entry name" value="HISTIDINE BIOSYNTHESIS BIFUNCTIONAL PROTEIN HISIE"/>
    <property type="match status" value="1"/>
</dbReference>
<dbReference type="EC" id="3.6.1.31" evidence="15"/>
<evidence type="ECO:0000256" key="3">
    <source>
        <dbReference type="ARBA" id="ARBA00004496"/>
    </source>
</evidence>
<dbReference type="FunFam" id="3.10.20.810:FF:000001">
    <property type="entry name" value="Histidine biosynthesis bifunctional protein HisIE"/>
    <property type="match status" value="1"/>
</dbReference>
<evidence type="ECO:0000256" key="11">
    <source>
        <dbReference type="ARBA" id="ARBA00022801"/>
    </source>
</evidence>
<dbReference type="NCBIfam" id="NF000768">
    <property type="entry name" value="PRK00051.1"/>
    <property type="match status" value="1"/>
</dbReference>
<comment type="subcellular location">
    <subcellularLocation>
        <location evidence="3 15">Cytoplasm</location>
    </subcellularLocation>
</comment>